<evidence type="ECO:0008006" key="3">
    <source>
        <dbReference type="Google" id="ProtNLM"/>
    </source>
</evidence>
<dbReference type="Proteomes" id="UP000298049">
    <property type="component" value="Chromosome"/>
</dbReference>
<organism evidence="1 2">
    <name type="scientific">Hydrocarboniclastica marina</name>
    <dbReference type="NCBI Taxonomy" id="2259620"/>
    <lineage>
        <taxon>Bacteria</taxon>
        <taxon>Pseudomonadati</taxon>
        <taxon>Pseudomonadota</taxon>
        <taxon>Gammaproteobacteria</taxon>
        <taxon>Alteromonadales</taxon>
        <taxon>Alteromonadaceae</taxon>
        <taxon>Hydrocarboniclastica</taxon>
    </lineage>
</organism>
<accession>A0A4P7XLK9</accession>
<name>A0A4P7XLK9_9ALTE</name>
<dbReference type="Gene3D" id="3.30.65.10">
    <property type="entry name" value="Bacterial Topoisomerase I, domain 1"/>
    <property type="match status" value="1"/>
</dbReference>
<sequence length="33" mass="3625">MVRRETKTGANAGQPFWGCSTFPKCRGIIKVNA</sequence>
<gene>
    <name evidence="1" type="ORF">soil367_15130</name>
</gene>
<dbReference type="KEGG" id="hmi:soil367_15130"/>
<protein>
    <recommendedName>
        <fullName evidence="3">DNA topoisomerase type IA zn finger domain-containing protein</fullName>
    </recommendedName>
</protein>
<dbReference type="AlphaFoldDB" id="A0A4P7XLK9"/>
<keyword evidence="2" id="KW-1185">Reference proteome</keyword>
<reference evidence="1 2" key="1">
    <citation type="submission" date="2018-07" db="EMBL/GenBank/DDBJ databases">
        <title>Marsedoiliclastica nanhaica gen. nov. sp. nov., a novel marine hydrocarbonoclastic bacterium isolated from an in-situ enriched hydrocarbon-degrading consortium in deep-sea sediment.</title>
        <authorList>
            <person name="Dong C."/>
            <person name="Ma T."/>
            <person name="Liu R."/>
            <person name="Shao Z."/>
        </authorList>
    </citation>
    <scope>NUCLEOTIDE SEQUENCE [LARGE SCALE GENOMIC DNA]</scope>
    <source>
        <strain evidence="2">soil36-7</strain>
    </source>
</reference>
<proteinExistence type="predicted"/>
<evidence type="ECO:0000313" key="2">
    <source>
        <dbReference type="Proteomes" id="UP000298049"/>
    </source>
</evidence>
<evidence type="ECO:0000313" key="1">
    <source>
        <dbReference type="EMBL" id="QCF27978.1"/>
    </source>
</evidence>
<dbReference type="OrthoDB" id="5782056at2"/>
<dbReference type="EMBL" id="CP031093">
    <property type="protein sequence ID" value="QCF27978.1"/>
    <property type="molecule type" value="Genomic_DNA"/>
</dbReference>